<comment type="caution">
    <text evidence="5">The sequence shown here is derived from an EMBL/GenBank/DDBJ whole genome shotgun (WGS) entry which is preliminary data.</text>
</comment>
<name>A0ABQ0C2U2_9FIRM</name>
<keyword evidence="1" id="KW-0805">Transcription regulation</keyword>
<dbReference type="Pfam" id="PF01381">
    <property type="entry name" value="HTH_3"/>
    <property type="match status" value="1"/>
</dbReference>
<evidence type="ECO:0000256" key="3">
    <source>
        <dbReference type="ARBA" id="ARBA00023163"/>
    </source>
</evidence>
<dbReference type="RefSeq" id="WP_103732648.1">
    <property type="nucleotide sequence ID" value="NZ_BAABZQ010000001.1"/>
</dbReference>
<evidence type="ECO:0000256" key="1">
    <source>
        <dbReference type="ARBA" id="ARBA00023015"/>
    </source>
</evidence>
<dbReference type="Pfam" id="PF00717">
    <property type="entry name" value="Peptidase_S24"/>
    <property type="match status" value="1"/>
</dbReference>
<protein>
    <submittedName>
        <fullName evidence="5">S24 family peptidase</fullName>
    </submittedName>
</protein>
<feature type="domain" description="HTH cro/C1-type" evidence="4">
    <location>
        <begin position="7"/>
        <end position="61"/>
    </location>
</feature>
<dbReference type="CDD" id="cd06529">
    <property type="entry name" value="S24_LexA-like"/>
    <property type="match status" value="1"/>
</dbReference>
<dbReference type="PANTHER" id="PTHR40661:SF1">
    <property type="entry name" value="HTH CRO_C1-TYPE DOMAIN-CONTAINING PROTEIN"/>
    <property type="match status" value="1"/>
</dbReference>
<keyword evidence="6" id="KW-1185">Reference proteome</keyword>
<dbReference type="InterPro" id="IPR015927">
    <property type="entry name" value="Peptidase_S24_S26A/B/C"/>
</dbReference>
<keyword evidence="2" id="KW-0238">DNA-binding</keyword>
<organism evidence="5 6">
    <name type="scientific">Blautia parvula</name>
    <dbReference type="NCBI Taxonomy" id="2877527"/>
    <lineage>
        <taxon>Bacteria</taxon>
        <taxon>Bacillati</taxon>
        <taxon>Bacillota</taxon>
        <taxon>Clostridia</taxon>
        <taxon>Lachnospirales</taxon>
        <taxon>Lachnospiraceae</taxon>
        <taxon>Blautia</taxon>
    </lineage>
</organism>
<dbReference type="Proteomes" id="UP001600941">
    <property type="component" value="Unassembled WGS sequence"/>
</dbReference>
<evidence type="ECO:0000259" key="4">
    <source>
        <dbReference type="PROSITE" id="PS50943"/>
    </source>
</evidence>
<dbReference type="PANTHER" id="PTHR40661">
    <property type="match status" value="1"/>
</dbReference>
<evidence type="ECO:0000313" key="6">
    <source>
        <dbReference type="Proteomes" id="UP001600941"/>
    </source>
</evidence>
<dbReference type="InterPro" id="IPR001387">
    <property type="entry name" value="Cro/C1-type_HTH"/>
</dbReference>
<dbReference type="SUPFAM" id="SSF51306">
    <property type="entry name" value="LexA/Signal peptidase"/>
    <property type="match status" value="1"/>
</dbReference>
<reference evidence="5 6" key="1">
    <citation type="submission" date="2024-04" db="EMBL/GenBank/DDBJ databases">
        <title>Defined microbial consortia suppress multidrug-resistant proinflammatory Enterobacteriaceae via ecological control.</title>
        <authorList>
            <person name="Furuichi M."/>
            <person name="Kawaguchi T."/>
            <person name="Pust M."/>
            <person name="Yasuma K."/>
            <person name="Plichta D."/>
            <person name="Hasegawa N."/>
            <person name="Ohya T."/>
            <person name="Bhattarai S."/>
            <person name="Sasajima S."/>
            <person name="Aoto Y."/>
            <person name="Tuganbaev T."/>
            <person name="Yaginuma M."/>
            <person name="Ueda M."/>
            <person name="Okahashi N."/>
            <person name="Amafuji K."/>
            <person name="Kiridooshi Y."/>
            <person name="Sugita K."/>
            <person name="Strazar M."/>
            <person name="Skelly A."/>
            <person name="Suda W."/>
            <person name="Hattori M."/>
            <person name="Nakamoto N."/>
            <person name="Caballero S."/>
            <person name="Norman J."/>
            <person name="Olle B."/>
            <person name="Tanoue T."/>
            <person name="Arita M."/>
            <person name="Bucci V."/>
            <person name="Atarashi K."/>
            <person name="Xavier R."/>
            <person name="Honda K."/>
        </authorList>
    </citation>
    <scope>NUCLEOTIDE SEQUENCE [LARGE SCALE GENOMIC DNA]</scope>
    <source>
        <strain evidence="6">k34-0107-D12</strain>
    </source>
</reference>
<dbReference type="InterPro" id="IPR039418">
    <property type="entry name" value="LexA-like"/>
</dbReference>
<gene>
    <name evidence="5" type="ORF">K340107D12_58910</name>
</gene>
<evidence type="ECO:0000313" key="5">
    <source>
        <dbReference type="EMBL" id="GAA6503075.1"/>
    </source>
</evidence>
<sequence>MGIGKRIKEARNALNMTQEELAKLLGVTKGAVANYENETSHPKEPVMYKMFEALQVDANYLFQDVVNIPKKNNDVTISEYEHIEKYRYLDTNGQELIDLILNREFNRTKILKEKEEQLAELNKATLPRYVVTYYQRMASAGKGMFLFDDIPTDLIEVPDTPVAHMADFVIEVIGDSMEPTYHDGDKVFVKKLDEMPNGNIGIFIKGNDCFIKELGVDRLISHNKDYPDIPASEDIRLVGKVLGRVDEFDL</sequence>
<dbReference type="SUPFAM" id="SSF47413">
    <property type="entry name" value="lambda repressor-like DNA-binding domains"/>
    <property type="match status" value="1"/>
</dbReference>
<dbReference type="InterPro" id="IPR010982">
    <property type="entry name" value="Lambda_DNA-bd_dom_sf"/>
</dbReference>
<accession>A0ABQ0C2U2</accession>
<proteinExistence type="predicted"/>
<evidence type="ECO:0000256" key="2">
    <source>
        <dbReference type="ARBA" id="ARBA00023125"/>
    </source>
</evidence>
<dbReference type="SMART" id="SM00530">
    <property type="entry name" value="HTH_XRE"/>
    <property type="match status" value="1"/>
</dbReference>
<dbReference type="InterPro" id="IPR036286">
    <property type="entry name" value="LexA/Signal_pep-like_sf"/>
</dbReference>
<dbReference type="Gene3D" id="1.10.260.40">
    <property type="entry name" value="lambda repressor-like DNA-binding domains"/>
    <property type="match status" value="1"/>
</dbReference>
<dbReference type="EMBL" id="BAABZQ010000001">
    <property type="protein sequence ID" value="GAA6503075.1"/>
    <property type="molecule type" value="Genomic_DNA"/>
</dbReference>
<dbReference type="Gene3D" id="2.10.109.10">
    <property type="entry name" value="Umud Fragment, subunit A"/>
    <property type="match status" value="1"/>
</dbReference>
<dbReference type="CDD" id="cd00093">
    <property type="entry name" value="HTH_XRE"/>
    <property type="match status" value="1"/>
</dbReference>
<dbReference type="PROSITE" id="PS50943">
    <property type="entry name" value="HTH_CROC1"/>
    <property type="match status" value="1"/>
</dbReference>
<keyword evidence="3" id="KW-0804">Transcription</keyword>